<proteinExistence type="predicted"/>
<accession>A0A059T6X0</accession>
<keyword evidence="1" id="KW-1133">Transmembrane helix</keyword>
<dbReference type="OrthoDB" id="13917at10239"/>
<dbReference type="RefSeq" id="YP_009044638.1">
    <property type="nucleotide sequence ID" value="NC_024383.1"/>
</dbReference>
<dbReference type="KEGG" id="vg:19735748"/>
<keyword evidence="1" id="KW-0812">Transmembrane</keyword>
<reference evidence="2 3" key="1">
    <citation type="journal article" date="2014" name="Appl. Environ. Microbiol.">
        <title>Comparative genomic and morphological analysis of Listeria phages isolated from farm environments.</title>
        <authorList>
            <person name="Denes T."/>
            <person name="Vongkamjan K."/>
            <person name="Ackermann H.W."/>
            <person name="Moreno Switt A.I."/>
            <person name="Wiedmann M."/>
            <person name="den Bakker H.C."/>
        </authorList>
    </citation>
    <scope>NUCLEOTIDE SEQUENCE [LARGE SCALE GENOMIC DNA]</scope>
</reference>
<protein>
    <submittedName>
        <fullName evidence="2">Uncharacterized protein</fullName>
    </submittedName>
</protein>
<dbReference type="GeneID" id="19735748"/>
<organism evidence="2 3">
    <name type="scientific">Listeria phage LP-083-2</name>
    <dbReference type="NCBI Taxonomy" id="1458855"/>
    <lineage>
        <taxon>Viruses</taxon>
        <taxon>Duplodnaviria</taxon>
        <taxon>Heunggongvirae</taxon>
        <taxon>Uroviricota</taxon>
        <taxon>Caudoviricetes</taxon>
        <taxon>Herelleviridae</taxon>
        <taxon>Jasinskavirinae</taxon>
        <taxon>Pecentumvirus</taxon>
        <taxon>Pecentumvirus LP0832</taxon>
    </lineage>
</organism>
<sequence>MGIEAIVCALYGVWVARNLMTVISVDETLTEKTILESSNTQVAHLAISEAKKLLEKETKEKNREIIIDYIEKWHRALSDDTLIDTLVENERKGARNARIIANIFVKIGTLLGILVLNIPFFLALANFTVAGCVAFVILGVIYGCQTEAKQEGYKASKDYIVVSYVLKQALFLLVVLI</sequence>
<feature type="transmembrane region" description="Helical" evidence="1">
    <location>
        <begin position="124"/>
        <end position="144"/>
    </location>
</feature>
<gene>
    <name evidence="2" type="ORF">LP083-2_182</name>
</gene>
<evidence type="ECO:0000256" key="1">
    <source>
        <dbReference type="SAM" id="Phobius"/>
    </source>
</evidence>
<dbReference type="Proteomes" id="UP000026997">
    <property type="component" value="Segment"/>
</dbReference>
<keyword evidence="1" id="KW-0472">Membrane</keyword>
<dbReference type="EMBL" id="KJ094030">
    <property type="protein sequence ID" value="AHL19389.1"/>
    <property type="molecule type" value="Genomic_DNA"/>
</dbReference>
<name>A0A059T6X0_9CAUD</name>
<keyword evidence="3" id="KW-1185">Reference proteome</keyword>
<evidence type="ECO:0000313" key="2">
    <source>
        <dbReference type="EMBL" id="AHL19389.1"/>
    </source>
</evidence>
<feature type="transmembrane region" description="Helical" evidence="1">
    <location>
        <begin position="99"/>
        <end position="118"/>
    </location>
</feature>
<evidence type="ECO:0000313" key="3">
    <source>
        <dbReference type="Proteomes" id="UP000026997"/>
    </source>
</evidence>